<proteinExistence type="predicted"/>
<evidence type="ECO:0000313" key="5">
    <source>
        <dbReference type="Proteomes" id="UP000183868"/>
    </source>
</evidence>
<evidence type="ECO:0000313" key="3">
    <source>
        <dbReference type="EMBL" id="EHO43400.1"/>
    </source>
</evidence>
<gene>
    <name evidence="2" type="ORF">Cabys_2768</name>
    <name evidence="3" type="ORF">Calab_3804</name>
</gene>
<dbReference type="EMBL" id="CM001402">
    <property type="protein sequence ID" value="EHO43400.1"/>
    <property type="molecule type" value="Genomic_DNA"/>
</dbReference>
<protein>
    <recommendedName>
        <fullName evidence="6">Lipoprotein</fullName>
    </recommendedName>
</protein>
<keyword evidence="1" id="KW-0732">Signal</keyword>
<evidence type="ECO:0000313" key="2">
    <source>
        <dbReference type="EMBL" id="APF19516.1"/>
    </source>
</evidence>
<organism evidence="3 4">
    <name type="scientific">Caldithrix abyssi DSM 13497</name>
    <dbReference type="NCBI Taxonomy" id="880073"/>
    <lineage>
        <taxon>Bacteria</taxon>
        <taxon>Pseudomonadati</taxon>
        <taxon>Calditrichota</taxon>
        <taxon>Calditrichia</taxon>
        <taxon>Calditrichales</taxon>
        <taxon>Calditrichaceae</taxon>
        <taxon>Caldithrix</taxon>
    </lineage>
</organism>
<dbReference type="Proteomes" id="UP000183868">
    <property type="component" value="Chromosome"/>
</dbReference>
<dbReference type="PaxDb" id="880073-Calab_3804"/>
<dbReference type="EMBL" id="CP018099">
    <property type="protein sequence ID" value="APF19516.1"/>
    <property type="molecule type" value="Genomic_DNA"/>
</dbReference>
<dbReference type="Proteomes" id="UP000004671">
    <property type="component" value="Chromosome"/>
</dbReference>
<dbReference type="KEGG" id="caby:Cabys_2768"/>
<dbReference type="HOGENOM" id="CLU_1406441_0_0_0"/>
<evidence type="ECO:0008006" key="6">
    <source>
        <dbReference type="Google" id="ProtNLM"/>
    </source>
</evidence>
<dbReference type="InParanoid" id="H1XQ95"/>
<evidence type="ECO:0000256" key="1">
    <source>
        <dbReference type="SAM" id="SignalP"/>
    </source>
</evidence>
<dbReference type="AlphaFoldDB" id="H1XQ95"/>
<accession>H1XQ95</accession>
<reference evidence="3 4" key="1">
    <citation type="submission" date="2011-09" db="EMBL/GenBank/DDBJ databases">
        <title>The permanent draft genome of Caldithrix abyssi DSM 13497.</title>
        <authorList>
            <consortium name="US DOE Joint Genome Institute (JGI-PGF)"/>
            <person name="Lucas S."/>
            <person name="Han J."/>
            <person name="Lapidus A."/>
            <person name="Bruce D."/>
            <person name="Goodwin L."/>
            <person name="Pitluck S."/>
            <person name="Peters L."/>
            <person name="Kyrpides N."/>
            <person name="Mavromatis K."/>
            <person name="Ivanova N."/>
            <person name="Mikhailova N."/>
            <person name="Chertkov O."/>
            <person name="Detter J.C."/>
            <person name="Tapia R."/>
            <person name="Han C."/>
            <person name="Land M."/>
            <person name="Hauser L."/>
            <person name="Markowitz V."/>
            <person name="Cheng J.-F."/>
            <person name="Hugenholtz P."/>
            <person name="Woyke T."/>
            <person name="Wu D."/>
            <person name="Spring S."/>
            <person name="Brambilla E."/>
            <person name="Klenk H.-P."/>
            <person name="Eisen J.A."/>
        </authorList>
    </citation>
    <scope>NUCLEOTIDE SEQUENCE [LARGE SCALE GENOMIC DNA]</scope>
    <source>
        <strain evidence="3 4">DSM 13497</strain>
    </source>
</reference>
<keyword evidence="4" id="KW-1185">Reference proteome</keyword>
<dbReference type="STRING" id="880073.Cabys_2768"/>
<sequence precursor="true">MNTLPLIQKIRKVFPLMLVVLLAGACDVYQHQSYTISAFDQKACQAITENTVDSLFTANLEEINPVWSDTLVTPTLINALRDSLTIRGQSVVDQETAYLIVPYSTFNDVYFTFNSSADQVVLFVDNSVDIQVWKNDGTQLFPDQTSIPLETIASCPTIITRAEFSGVKGETLLQVRRNDQTKKDVFHLVILKK</sequence>
<evidence type="ECO:0000313" key="4">
    <source>
        <dbReference type="Proteomes" id="UP000004671"/>
    </source>
</evidence>
<feature type="signal peptide" evidence="1">
    <location>
        <begin position="1"/>
        <end position="25"/>
    </location>
</feature>
<reference evidence="2 5" key="2">
    <citation type="submission" date="2016-11" db="EMBL/GenBank/DDBJ databases">
        <title>Genomic analysis of Caldithrix abyssi and proposal of a novel bacterial phylum Caldithrichaeota.</title>
        <authorList>
            <person name="Kublanov I."/>
            <person name="Sigalova O."/>
            <person name="Gavrilov S."/>
            <person name="Lebedinsky A."/>
            <person name="Ivanova N."/>
            <person name="Daum C."/>
            <person name="Reddy T."/>
            <person name="Klenk H.P."/>
            <person name="Goker M."/>
            <person name="Reva O."/>
            <person name="Miroshnichenko M."/>
            <person name="Kyprides N."/>
            <person name="Woyke T."/>
            <person name="Gelfand M."/>
        </authorList>
    </citation>
    <scope>NUCLEOTIDE SEQUENCE [LARGE SCALE GENOMIC DNA]</scope>
    <source>
        <strain evidence="2 5">LF13</strain>
    </source>
</reference>
<feature type="chain" id="PRO_5010834568" description="Lipoprotein" evidence="1">
    <location>
        <begin position="26"/>
        <end position="193"/>
    </location>
</feature>
<dbReference type="RefSeq" id="WP_006931027.1">
    <property type="nucleotide sequence ID" value="NZ_CM001402.1"/>
</dbReference>
<name>H1XQ95_CALAY</name>